<dbReference type="AlphaFoldDB" id="A0A3N2B9E6"/>
<feature type="region of interest" description="Disordered" evidence="2">
    <location>
        <begin position="341"/>
        <end position="365"/>
    </location>
</feature>
<feature type="transmembrane region" description="Helical" evidence="3">
    <location>
        <begin position="53"/>
        <end position="70"/>
    </location>
</feature>
<evidence type="ECO:0000256" key="3">
    <source>
        <dbReference type="SAM" id="Phobius"/>
    </source>
</evidence>
<keyword evidence="1" id="KW-0175">Coiled coil</keyword>
<name>A0A3N2B9E6_9MICO</name>
<feature type="transmembrane region" description="Helical" evidence="3">
    <location>
        <begin position="116"/>
        <end position="140"/>
    </location>
</feature>
<keyword evidence="3" id="KW-0472">Membrane</keyword>
<sequence>MGVRSAIAAALAWAVAQILPGPGDEFPYYAPMGAVIATTFTVAGSVRESIQTVGAIALGGTIAILIDLVAPESSPLTVGVVVALGVLAGGWRRLGGAGTWVPISALFTLVIGQGDAFYVGAYAGLVFLGAAIGILINLAFPPLPLAPLRHTLSRVRRTVRDQLGDLAEMLEKDEPLDPQEWEKHERDLTPQRGELRAALTTARESRRGNVRARRYSQDFEALARDAQAVDRLAQHVAELSDLLATGEHSQVHEPSLGPSLRPHAGRVLRGMESLVGLADSGKAEERTDELQRVREALEELTAETDRARRAESPGGGVLAAAALVTATRRCLDELDILIEGTRAELSEEPPNPGPPAGEAHGHTDD</sequence>
<keyword evidence="3" id="KW-0812">Transmembrane</keyword>
<organism evidence="4 5">
    <name type="scientific">Bogoriella caseilytica</name>
    <dbReference type="NCBI Taxonomy" id="56055"/>
    <lineage>
        <taxon>Bacteria</taxon>
        <taxon>Bacillati</taxon>
        <taxon>Actinomycetota</taxon>
        <taxon>Actinomycetes</taxon>
        <taxon>Micrococcales</taxon>
        <taxon>Bogoriellaceae</taxon>
        <taxon>Bogoriella</taxon>
    </lineage>
</organism>
<evidence type="ECO:0000313" key="4">
    <source>
        <dbReference type="EMBL" id="ROR71886.1"/>
    </source>
</evidence>
<comment type="caution">
    <text evidence="4">The sequence shown here is derived from an EMBL/GenBank/DDBJ whole genome shotgun (WGS) entry which is preliminary data.</text>
</comment>
<dbReference type="EMBL" id="RKHK01000001">
    <property type="protein sequence ID" value="ROR71886.1"/>
    <property type="molecule type" value="Genomic_DNA"/>
</dbReference>
<keyword evidence="3" id="KW-1133">Transmembrane helix</keyword>
<evidence type="ECO:0000256" key="2">
    <source>
        <dbReference type="SAM" id="MobiDB-lite"/>
    </source>
</evidence>
<evidence type="ECO:0000313" key="5">
    <source>
        <dbReference type="Proteomes" id="UP000280668"/>
    </source>
</evidence>
<dbReference type="Proteomes" id="UP000280668">
    <property type="component" value="Unassembled WGS sequence"/>
</dbReference>
<reference evidence="4 5" key="1">
    <citation type="submission" date="2018-11" db="EMBL/GenBank/DDBJ databases">
        <title>Sequencing the genomes of 1000 actinobacteria strains.</title>
        <authorList>
            <person name="Klenk H.-P."/>
        </authorList>
    </citation>
    <scope>NUCLEOTIDE SEQUENCE [LARGE SCALE GENOMIC DNA]</scope>
    <source>
        <strain evidence="4 5">DSM 11294</strain>
    </source>
</reference>
<gene>
    <name evidence="4" type="ORF">EDD31_0225</name>
</gene>
<feature type="transmembrane region" description="Helical" evidence="3">
    <location>
        <begin position="26"/>
        <end position="46"/>
    </location>
</feature>
<feature type="coiled-coil region" evidence="1">
    <location>
        <begin position="280"/>
        <end position="310"/>
    </location>
</feature>
<accession>A0A3N2B9E6</accession>
<evidence type="ECO:0000256" key="1">
    <source>
        <dbReference type="SAM" id="Coils"/>
    </source>
</evidence>
<protein>
    <submittedName>
        <fullName evidence="4">Uncharacterized membrane protein YgaE (UPF0421/DUF939 family)</fullName>
    </submittedName>
</protein>
<proteinExistence type="predicted"/>
<keyword evidence="5" id="KW-1185">Reference proteome</keyword>